<dbReference type="InterPro" id="IPR001989">
    <property type="entry name" value="Radical_activat_CS"/>
</dbReference>
<evidence type="ECO:0000259" key="11">
    <source>
        <dbReference type="PROSITE" id="PS51918"/>
    </source>
</evidence>
<gene>
    <name evidence="12" type="primary">pflA</name>
    <name evidence="12" type="ORF">J5W02_05145</name>
</gene>
<dbReference type="GO" id="GO:0016829">
    <property type="term" value="F:lyase activity"/>
    <property type="evidence" value="ECO:0007669"/>
    <property type="project" value="UniProtKB-KW"/>
</dbReference>
<evidence type="ECO:0000256" key="3">
    <source>
        <dbReference type="ARBA" id="ARBA00021356"/>
    </source>
</evidence>
<keyword evidence="10" id="KW-0963">Cytoplasm</keyword>
<dbReference type="Gene3D" id="3.20.20.70">
    <property type="entry name" value="Aldolase class I"/>
    <property type="match status" value="1"/>
</dbReference>
<comment type="caution">
    <text evidence="12">The sequence shown here is derived from an EMBL/GenBank/DDBJ whole genome shotgun (WGS) entry which is preliminary data.</text>
</comment>
<keyword evidence="9 10" id="KW-0411">Iron-sulfur</keyword>
<dbReference type="PROSITE" id="PS51918">
    <property type="entry name" value="RADICAL_SAM"/>
    <property type="match status" value="1"/>
</dbReference>
<dbReference type="GO" id="GO:0043365">
    <property type="term" value="F:[formate-C-acetyltransferase]-activating enzyme activity"/>
    <property type="evidence" value="ECO:0007669"/>
    <property type="project" value="UniProtKB-EC"/>
</dbReference>
<evidence type="ECO:0000256" key="6">
    <source>
        <dbReference type="ARBA" id="ARBA00022723"/>
    </source>
</evidence>
<evidence type="ECO:0000256" key="1">
    <source>
        <dbReference type="ARBA" id="ARBA00003141"/>
    </source>
</evidence>
<dbReference type="Proteomes" id="UP000719942">
    <property type="component" value="Unassembled WGS sequence"/>
</dbReference>
<keyword evidence="6 10" id="KW-0479">Metal-binding</keyword>
<accession>A0ABS7DLM9</accession>
<reference evidence="12 13" key="1">
    <citation type="submission" date="2021-03" db="EMBL/GenBank/DDBJ databases">
        <title>Caproiciproducens sp. nov. isolated from feces of cow.</title>
        <authorList>
            <person name="Choi J.-Y."/>
        </authorList>
    </citation>
    <scope>NUCLEOTIDE SEQUENCE [LARGE SCALE GENOMIC DNA]</scope>
    <source>
        <strain evidence="12 13">AGMB10547</strain>
    </source>
</reference>
<feature type="domain" description="Radical SAM core" evidence="11">
    <location>
        <begin position="14"/>
        <end position="235"/>
    </location>
</feature>
<comment type="similarity">
    <text evidence="2 10">Belongs to the organic radical-activating enzymes family.</text>
</comment>
<keyword evidence="13" id="KW-1185">Reference proteome</keyword>
<keyword evidence="12" id="KW-0456">Lyase</keyword>
<evidence type="ECO:0000256" key="4">
    <source>
        <dbReference type="ARBA" id="ARBA00022485"/>
    </source>
</evidence>
<dbReference type="Pfam" id="PF04055">
    <property type="entry name" value="Radical_SAM"/>
    <property type="match status" value="1"/>
</dbReference>
<dbReference type="SUPFAM" id="SSF102114">
    <property type="entry name" value="Radical SAM enzymes"/>
    <property type="match status" value="1"/>
</dbReference>
<keyword evidence="12" id="KW-0670">Pyruvate</keyword>
<dbReference type="PANTHER" id="PTHR30352">
    <property type="entry name" value="PYRUVATE FORMATE-LYASE-ACTIVATING ENZYME"/>
    <property type="match status" value="1"/>
</dbReference>
<dbReference type="PROSITE" id="PS01087">
    <property type="entry name" value="RADICAL_ACTIVATING"/>
    <property type="match status" value="1"/>
</dbReference>
<dbReference type="CDD" id="cd01335">
    <property type="entry name" value="Radical_SAM"/>
    <property type="match status" value="1"/>
</dbReference>
<dbReference type="InterPro" id="IPR012838">
    <property type="entry name" value="PFL1_activating"/>
</dbReference>
<name>A0ABS7DLM9_9FIRM</name>
<dbReference type="RefSeq" id="WP_219964611.1">
    <property type="nucleotide sequence ID" value="NZ_JAGFNZ010000002.1"/>
</dbReference>
<comment type="subcellular location">
    <subcellularLocation>
        <location evidence="10">Cytoplasm</location>
    </subcellularLocation>
</comment>
<dbReference type="SFLD" id="SFLDG01066">
    <property type="entry name" value="organic_radical-activating_enz"/>
    <property type="match status" value="1"/>
</dbReference>
<dbReference type="NCBIfam" id="TIGR02493">
    <property type="entry name" value="PFLA"/>
    <property type="match status" value="1"/>
</dbReference>
<keyword evidence="8 10" id="KW-0408">Iron</keyword>
<keyword evidence="4 10" id="KW-0004">4Fe-4S</keyword>
<evidence type="ECO:0000256" key="9">
    <source>
        <dbReference type="ARBA" id="ARBA00023014"/>
    </source>
</evidence>
<comment type="catalytic activity">
    <reaction evidence="10">
        <text>glycyl-[formate C-acetyltransferase] + reduced [flavodoxin] + S-adenosyl-L-methionine = glycin-2-yl radical-[formate C-acetyltransferase] + semiquinone [flavodoxin] + 5'-deoxyadenosine + L-methionine + H(+)</text>
        <dbReference type="Rhea" id="RHEA:19225"/>
        <dbReference type="Rhea" id="RHEA-COMP:10622"/>
        <dbReference type="Rhea" id="RHEA-COMP:12190"/>
        <dbReference type="Rhea" id="RHEA-COMP:12191"/>
        <dbReference type="Rhea" id="RHEA-COMP:14480"/>
        <dbReference type="ChEBI" id="CHEBI:15378"/>
        <dbReference type="ChEBI" id="CHEBI:17319"/>
        <dbReference type="ChEBI" id="CHEBI:29947"/>
        <dbReference type="ChEBI" id="CHEBI:32722"/>
        <dbReference type="ChEBI" id="CHEBI:57618"/>
        <dbReference type="ChEBI" id="CHEBI:57844"/>
        <dbReference type="ChEBI" id="CHEBI:59789"/>
        <dbReference type="ChEBI" id="CHEBI:140311"/>
        <dbReference type="EC" id="1.97.1.4"/>
    </reaction>
</comment>
<dbReference type="PANTHER" id="PTHR30352:SF5">
    <property type="entry name" value="PYRUVATE FORMATE-LYASE 1-ACTIVATING ENZYME"/>
    <property type="match status" value="1"/>
</dbReference>
<comment type="cofactor">
    <cofactor evidence="10">
        <name>[4Fe-4S] cluster</name>
        <dbReference type="ChEBI" id="CHEBI:49883"/>
    </cofactor>
    <text evidence="10">Binds 1 [4Fe-4S] cluster. The cluster is coordinated with 3 cysteines and an exchangeable S-adenosyl-L-methionine.</text>
</comment>
<dbReference type="EC" id="1.97.1.4" evidence="10"/>
<proteinExistence type="inferred from homology"/>
<dbReference type="InterPro" id="IPR013785">
    <property type="entry name" value="Aldolase_TIM"/>
</dbReference>
<comment type="function">
    <text evidence="1 10">Activation of pyruvate formate-lyase under anaerobic conditions by generation of an organic free radical, using S-adenosylmethionine and reduced flavodoxin as cosubstrates to produce 5'-deoxy-adenosine.</text>
</comment>
<dbReference type="InterPro" id="IPR034457">
    <property type="entry name" value="Organic_radical-activating"/>
</dbReference>
<evidence type="ECO:0000313" key="12">
    <source>
        <dbReference type="EMBL" id="MBW7572193.1"/>
    </source>
</evidence>
<evidence type="ECO:0000256" key="8">
    <source>
        <dbReference type="ARBA" id="ARBA00023004"/>
    </source>
</evidence>
<evidence type="ECO:0000256" key="10">
    <source>
        <dbReference type="RuleBase" id="RU362053"/>
    </source>
</evidence>
<dbReference type="EMBL" id="JAGFNZ010000002">
    <property type="protein sequence ID" value="MBW7572193.1"/>
    <property type="molecule type" value="Genomic_DNA"/>
</dbReference>
<organism evidence="12 13">
    <name type="scientific">Caproiciproducens faecalis</name>
    <dbReference type="NCBI Taxonomy" id="2820301"/>
    <lineage>
        <taxon>Bacteria</taxon>
        <taxon>Bacillati</taxon>
        <taxon>Bacillota</taxon>
        <taxon>Clostridia</taxon>
        <taxon>Eubacteriales</taxon>
        <taxon>Acutalibacteraceae</taxon>
        <taxon>Caproiciproducens</taxon>
    </lineage>
</organism>
<keyword evidence="7 10" id="KW-0560">Oxidoreductase</keyword>
<evidence type="ECO:0000256" key="7">
    <source>
        <dbReference type="ARBA" id="ARBA00023002"/>
    </source>
</evidence>
<dbReference type="InterPro" id="IPR007197">
    <property type="entry name" value="rSAM"/>
</dbReference>
<evidence type="ECO:0000313" key="13">
    <source>
        <dbReference type="Proteomes" id="UP000719942"/>
    </source>
</evidence>
<evidence type="ECO:0000256" key="2">
    <source>
        <dbReference type="ARBA" id="ARBA00009777"/>
    </source>
</evidence>
<keyword evidence="5 10" id="KW-0949">S-adenosyl-L-methionine</keyword>
<sequence>MSGIIHSFQSLGAVDGPGLRCVVFLQGCTLRCAYCHNPDTWSTSGREFRVEEVFEKVTRFRPYFGKEGGVTVSGGEPLLQWEFVAELFRRLKAAGVHTALDTAGIGSLEGARAVLKFTDLVLCDLKFSTKEDYLRYSGADRNRVTNFLELTEEMGVPLWVRHVVVPGLTDGRDHILRIAADARKYSNFQKLELLPFHKICAAKYDQMKIPFPLRDFDECPQEKIEALYGLMNVPR</sequence>
<evidence type="ECO:0000256" key="5">
    <source>
        <dbReference type="ARBA" id="ARBA00022691"/>
    </source>
</evidence>
<protein>
    <recommendedName>
        <fullName evidence="3 10">Pyruvate formate-lyase-activating enzyme</fullName>
        <ecNumber evidence="10">1.97.1.4</ecNumber>
    </recommendedName>
</protein>
<dbReference type="InterPro" id="IPR058240">
    <property type="entry name" value="rSAM_sf"/>
</dbReference>
<dbReference type="SFLD" id="SFLDS00029">
    <property type="entry name" value="Radical_SAM"/>
    <property type="match status" value="1"/>
</dbReference>